<keyword evidence="3" id="KW-0689">Ribosomal protein</keyword>
<keyword evidence="1" id="KW-0699">rRNA-binding</keyword>
<name>X0WGL8_9ZZZZ</name>
<dbReference type="InterPro" id="IPR020930">
    <property type="entry name" value="Ribosomal_uL5_bac-type"/>
</dbReference>
<dbReference type="InterPro" id="IPR020057">
    <property type="entry name" value="Ribosomal_bL25_b-dom"/>
</dbReference>
<dbReference type="CDD" id="cd00495">
    <property type="entry name" value="Ribosomal_L25_TL5_CTC"/>
    <property type="match status" value="1"/>
</dbReference>
<protein>
    <submittedName>
        <fullName evidence="7">Uncharacterized protein</fullName>
    </submittedName>
</protein>
<dbReference type="Pfam" id="PF01386">
    <property type="entry name" value="Ribosomal_L25p"/>
    <property type="match status" value="1"/>
</dbReference>
<dbReference type="EMBL" id="BARS01046508">
    <property type="protein sequence ID" value="GAG30079.1"/>
    <property type="molecule type" value="Genomic_DNA"/>
</dbReference>
<dbReference type="Gene3D" id="2.40.240.10">
    <property type="entry name" value="Ribosomal Protein L25, Chain P"/>
    <property type="match status" value="1"/>
</dbReference>
<dbReference type="AlphaFoldDB" id="X0WGL8"/>
<feature type="non-terminal residue" evidence="7">
    <location>
        <position position="209"/>
    </location>
</feature>
<reference evidence="7" key="1">
    <citation type="journal article" date="2014" name="Front. Microbiol.">
        <title>High frequency of phylogenetically diverse reductive dehalogenase-homologous genes in deep subseafloor sedimentary metagenomes.</title>
        <authorList>
            <person name="Kawai M."/>
            <person name="Futagami T."/>
            <person name="Toyoda A."/>
            <person name="Takaki Y."/>
            <person name="Nishi S."/>
            <person name="Hori S."/>
            <person name="Arai W."/>
            <person name="Tsubouchi T."/>
            <person name="Morono Y."/>
            <person name="Uchiyama I."/>
            <person name="Ito T."/>
            <person name="Fujiyama A."/>
            <person name="Inagaki F."/>
            <person name="Takami H."/>
        </authorList>
    </citation>
    <scope>NUCLEOTIDE SEQUENCE</scope>
    <source>
        <strain evidence="7">Expedition CK06-06</strain>
    </source>
</reference>
<dbReference type="Pfam" id="PF14693">
    <property type="entry name" value="Ribosomal_TL5_C"/>
    <property type="match status" value="1"/>
</dbReference>
<proteinExistence type="inferred from homology"/>
<dbReference type="Gene3D" id="2.170.120.20">
    <property type="entry name" value="Ribosomal protein L25, beta domain"/>
    <property type="match status" value="1"/>
</dbReference>
<evidence type="ECO:0000256" key="4">
    <source>
        <dbReference type="ARBA" id="ARBA00023274"/>
    </source>
</evidence>
<feature type="domain" description="Large ribosomal subunit protein bL25 L25" evidence="5">
    <location>
        <begin position="11"/>
        <end position="98"/>
    </location>
</feature>
<dbReference type="InterPro" id="IPR029751">
    <property type="entry name" value="Ribosomal_L25_dom"/>
</dbReference>
<dbReference type="InterPro" id="IPR001021">
    <property type="entry name" value="Ribosomal_bL25_long"/>
</dbReference>
<accession>X0WGL8</accession>
<organism evidence="7">
    <name type="scientific">marine sediment metagenome</name>
    <dbReference type="NCBI Taxonomy" id="412755"/>
    <lineage>
        <taxon>unclassified sequences</taxon>
        <taxon>metagenomes</taxon>
        <taxon>ecological metagenomes</taxon>
    </lineage>
</organism>
<evidence type="ECO:0000256" key="3">
    <source>
        <dbReference type="ARBA" id="ARBA00022980"/>
    </source>
</evidence>
<dbReference type="NCBIfam" id="TIGR00731">
    <property type="entry name" value="bL25_bact_ctc"/>
    <property type="match status" value="1"/>
</dbReference>
<dbReference type="GO" id="GO:0008097">
    <property type="term" value="F:5S rRNA binding"/>
    <property type="evidence" value="ECO:0007669"/>
    <property type="project" value="InterPro"/>
</dbReference>
<dbReference type="GO" id="GO:0022625">
    <property type="term" value="C:cytosolic large ribosomal subunit"/>
    <property type="evidence" value="ECO:0007669"/>
    <property type="project" value="TreeGrafter"/>
</dbReference>
<evidence type="ECO:0000256" key="1">
    <source>
        <dbReference type="ARBA" id="ARBA00022730"/>
    </source>
</evidence>
<dbReference type="NCBIfam" id="NF004128">
    <property type="entry name" value="PRK05618.1-2"/>
    <property type="match status" value="1"/>
</dbReference>
<dbReference type="GO" id="GO:0003735">
    <property type="term" value="F:structural constituent of ribosome"/>
    <property type="evidence" value="ECO:0007669"/>
    <property type="project" value="InterPro"/>
</dbReference>
<dbReference type="InterPro" id="IPR020056">
    <property type="entry name" value="Rbsml_bL25/Gln-tRNA_synth_N"/>
</dbReference>
<keyword evidence="4" id="KW-0687">Ribonucleoprotein</keyword>
<comment type="caution">
    <text evidence="7">The sequence shown here is derived from an EMBL/GenBank/DDBJ whole genome shotgun (WGS) entry which is preliminary data.</text>
</comment>
<dbReference type="SUPFAM" id="SSF50715">
    <property type="entry name" value="Ribosomal protein L25-like"/>
    <property type="match status" value="1"/>
</dbReference>
<evidence type="ECO:0000259" key="5">
    <source>
        <dbReference type="Pfam" id="PF01386"/>
    </source>
</evidence>
<dbReference type="InterPro" id="IPR037121">
    <property type="entry name" value="Ribosomal_bL25_C"/>
</dbReference>
<keyword evidence="2" id="KW-0694">RNA-binding</keyword>
<dbReference type="HAMAP" id="MF_01334">
    <property type="entry name" value="Ribosomal_bL25_CTC"/>
    <property type="match status" value="1"/>
</dbReference>
<evidence type="ECO:0000313" key="7">
    <source>
        <dbReference type="EMBL" id="GAG30079.1"/>
    </source>
</evidence>
<dbReference type="GO" id="GO:0006412">
    <property type="term" value="P:translation"/>
    <property type="evidence" value="ECO:0007669"/>
    <property type="project" value="InterPro"/>
</dbReference>
<evidence type="ECO:0000256" key="2">
    <source>
        <dbReference type="ARBA" id="ARBA00022884"/>
    </source>
</evidence>
<evidence type="ECO:0000259" key="6">
    <source>
        <dbReference type="Pfam" id="PF14693"/>
    </source>
</evidence>
<dbReference type="InterPro" id="IPR011035">
    <property type="entry name" value="Ribosomal_bL25/Gln-tRNA_synth"/>
</dbReference>
<sequence>MEDYMAEAIELKAWDRQRTGKGGARQVRREGRVPGIIYGDKQDPQNIALETKAIAMQLQTGHFQSTIFMLDVDGAKTRVIPRGVQLDPVRDFPIHVDFMRLGKDALVVVDVPVHFLNEADSPGLKRGGVLNIVRHDIPVRCPADTIPEFFEVDLTGQEIGDSIHISSIALPEGVTPTITDRDFTVATIVGRAAEEEAAPTETEGEEAAG</sequence>
<gene>
    <name evidence="7" type="ORF">S01H1_70003</name>
</gene>
<feature type="domain" description="Large ribosomal subunit protein bL25 beta" evidence="6">
    <location>
        <begin position="107"/>
        <end position="190"/>
    </location>
</feature>
<dbReference type="PANTHER" id="PTHR33284:SF1">
    <property type="entry name" value="RIBOSOMAL PROTEIN L25_GLN-TRNA SYNTHETASE, ANTI-CODON-BINDING DOMAIN-CONTAINING PROTEIN"/>
    <property type="match status" value="1"/>
</dbReference>
<dbReference type="PANTHER" id="PTHR33284">
    <property type="entry name" value="RIBOSOMAL PROTEIN L25/GLN-TRNA SYNTHETASE, ANTI-CODON-BINDING DOMAIN-CONTAINING PROTEIN"/>
    <property type="match status" value="1"/>
</dbReference>